<evidence type="ECO:0000313" key="6">
    <source>
        <dbReference type="EMBL" id="SAM04503.1"/>
    </source>
</evidence>
<sequence>MTATATTTTTTSTVTTLLDQQMEATLMKRQAIAKLRRLVVNPTDSIDFSSNDFLGLASSTTMRADYLAELQSMPQILGSTGSRLLDGNSSYVQNLEQRIADFHGAPSALIFNSGFDANAGLFSTVPQVGDVILYDELVHASVHEGMKISRAKHRIPFAHSDVDDLKRCLEKALNDTQGKKNVFVAVETVYSMDGDVAPLVEIMQLLRSYWPNGENGFLIVDEAHATGVYGDCGRGLVSQLGLESMVFARLHTFSKALAGNGAAILGSETLRQYLINYARPLIYSTFMSYSSLALIQTAYKQLESDETKKTQDHLHHITSRFRNSICLPTGTLLPSNSPIQGVVLNGNAPVRALALYLNQRGFIVKPICSPTVPKGQERVRICLHGHNTVSQVDALVRAIHAFFNVVDSNSLVESKL</sequence>
<evidence type="ECO:0000256" key="4">
    <source>
        <dbReference type="ARBA" id="ARBA00022898"/>
    </source>
</evidence>
<protein>
    <recommendedName>
        <fullName evidence="5">Aminotransferase class I/classII large domain-containing protein</fullName>
    </recommendedName>
</protein>
<dbReference type="OMA" id="GTHEYCD"/>
<dbReference type="InParanoid" id="A0A163K5X3"/>
<comment type="similarity">
    <text evidence="2">Belongs to the class-II pyridoxal-phosphate-dependent aminotransferase family. BioF subfamily.</text>
</comment>
<evidence type="ECO:0000256" key="1">
    <source>
        <dbReference type="ARBA" id="ARBA00001933"/>
    </source>
</evidence>
<dbReference type="Pfam" id="PF00155">
    <property type="entry name" value="Aminotran_1_2"/>
    <property type="match status" value="1"/>
</dbReference>
<evidence type="ECO:0000259" key="5">
    <source>
        <dbReference type="Pfam" id="PF00155"/>
    </source>
</evidence>
<keyword evidence="4" id="KW-0663">Pyridoxal phosphate</keyword>
<dbReference type="Proteomes" id="UP000078561">
    <property type="component" value="Unassembled WGS sequence"/>
</dbReference>
<dbReference type="GO" id="GO:0009102">
    <property type="term" value="P:biotin biosynthetic process"/>
    <property type="evidence" value="ECO:0007669"/>
    <property type="project" value="TreeGrafter"/>
</dbReference>
<keyword evidence="3" id="KW-0808">Transferase</keyword>
<comment type="cofactor">
    <cofactor evidence="1">
        <name>pyridoxal 5'-phosphate</name>
        <dbReference type="ChEBI" id="CHEBI:597326"/>
    </cofactor>
</comment>
<dbReference type="SUPFAM" id="SSF53383">
    <property type="entry name" value="PLP-dependent transferases"/>
    <property type="match status" value="1"/>
</dbReference>
<dbReference type="PANTHER" id="PTHR13693">
    <property type="entry name" value="CLASS II AMINOTRANSFERASE/8-AMINO-7-OXONONANOATE SYNTHASE"/>
    <property type="match status" value="1"/>
</dbReference>
<dbReference type="InterPro" id="IPR015424">
    <property type="entry name" value="PyrdxlP-dep_Trfase"/>
</dbReference>
<accession>A0A163K5X3</accession>
<dbReference type="InterPro" id="IPR015421">
    <property type="entry name" value="PyrdxlP-dep_Trfase_major"/>
</dbReference>
<gene>
    <name evidence="6" type="primary">ABSGL_10367.1 scaffold 11921</name>
</gene>
<organism evidence="6">
    <name type="scientific">Absidia glauca</name>
    <name type="common">Pin mould</name>
    <dbReference type="NCBI Taxonomy" id="4829"/>
    <lineage>
        <taxon>Eukaryota</taxon>
        <taxon>Fungi</taxon>
        <taxon>Fungi incertae sedis</taxon>
        <taxon>Mucoromycota</taxon>
        <taxon>Mucoromycotina</taxon>
        <taxon>Mucoromycetes</taxon>
        <taxon>Mucorales</taxon>
        <taxon>Cunninghamellaceae</taxon>
        <taxon>Absidia</taxon>
    </lineage>
</organism>
<dbReference type="GO" id="GO:0016740">
    <property type="term" value="F:transferase activity"/>
    <property type="evidence" value="ECO:0007669"/>
    <property type="project" value="UniProtKB-KW"/>
</dbReference>
<feature type="domain" description="Aminotransferase class I/classII large" evidence="5">
    <location>
        <begin position="44"/>
        <end position="399"/>
    </location>
</feature>
<dbReference type="PANTHER" id="PTHR13693:SF77">
    <property type="entry name" value="8-AMINO-7-OXONONANOATE SYNTHASE"/>
    <property type="match status" value="1"/>
</dbReference>
<dbReference type="Gene3D" id="3.90.1150.10">
    <property type="entry name" value="Aspartate Aminotransferase, domain 1"/>
    <property type="match status" value="1"/>
</dbReference>
<evidence type="ECO:0000256" key="2">
    <source>
        <dbReference type="ARBA" id="ARBA00010008"/>
    </source>
</evidence>
<dbReference type="InterPro" id="IPR050087">
    <property type="entry name" value="AON_synthase_class-II"/>
</dbReference>
<evidence type="ECO:0000256" key="3">
    <source>
        <dbReference type="ARBA" id="ARBA00022679"/>
    </source>
</evidence>
<keyword evidence="7" id="KW-1185">Reference proteome</keyword>
<dbReference type="AlphaFoldDB" id="A0A163K5X3"/>
<proteinExistence type="inferred from homology"/>
<dbReference type="InterPro" id="IPR015422">
    <property type="entry name" value="PyrdxlP-dep_Trfase_small"/>
</dbReference>
<reference evidence="6" key="1">
    <citation type="submission" date="2016-04" db="EMBL/GenBank/DDBJ databases">
        <authorList>
            <person name="Evans L.H."/>
            <person name="Alamgir A."/>
            <person name="Owens N."/>
            <person name="Weber N.D."/>
            <person name="Virtaneva K."/>
            <person name="Barbian K."/>
            <person name="Babar A."/>
            <person name="Rosenke K."/>
        </authorList>
    </citation>
    <scope>NUCLEOTIDE SEQUENCE [LARGE SCALE GENOMIC DNA]</scope>
    <source>
        <strain evidence="6">CBS 101.48</strain>
    </source>
</reference>
<evidence type="ECO:0000313" key="7">
    <source>
        <dbReference type="Proteomes" id="UP000078561"/>
    </source>
</evidence>
<dbReference type="InterPro" id="IPR004839">
    <property type="entry name" value="Aminotransferase_I/II_large"/>
</dbReference>
<dbReference type="Gene3D" id="3.40.640.10">
    <property type="entry name" value="Type I PLP-dependent aspartate aminotransferase-like (Major domain)"/>
    <property type="match status" value="1"/>
</dbReference>
<dbReference type="GO" id="GO:0030170">
    <property type="term" value="F:pyridoxal phosphate binding"/>
    <property type="evidence" value="ECO:0007669"/>
    <property type="project" value="InterPro"/>
</dbReference>
<dbReference type="OrthoDB" id="2382073at2759"/>
<name>A0A163K5X3_ABSGL</name>
<dbReference type="EMBL" id="LT554386">
    <property type="protein sequence ID" value="SAM04503.1"/>
    <property type="molecule type" value="Genomic_DNA"/>
</dbReference>
<dbReference type="STRING" id="4829.A0A163K5X3"/>